<dbReference type="Proteomes" id="UP001162156">
    <property type="component" value="Unassembled WGS sequence"/>
</dbReference>
<evidence type="ECO:0000259" key="1">
    <source>
        <dbReference type="Pfam" id="PF25556"/>
    </source>
</evidence>
<dbReference type="PROSITE" id="PS51221">
    <property type="entry name" value="TTL"/>
    <property type="match status" value="1"/>
</dbReference>
<sequence length="394" mass="46342">MDEIGSAILHNDNPNCRLVPFIYINEQITYSILFPIQDIDEEDLIYRDLAEGITDSERRSAILIPWVPKSFGHINITPSFPGTDYFLSGHINESLPELSNFSEIFSEKKIKPTLKVFTQYSLIRTYLTDNKYELIENEEDADILWYTEHFKDFEILSKTPEKFVNQFPFEYVLTVKDLLCITCRRKKTSEKWIPVTYNLLTEITHFVSCFQHRQNEGLENFWIVKPYNLARGLDIHITNNLNYIMRIALTGPKIVQKYITAPVLFYRPECNGKVKFDIRYVVLLQSIKPLKAYVYKEFFLRFANEPFELNEFDVYEKHFTVMNYIDDANLKHMKCEEFKINWSQQYSNYPWSAVENLILKMLKDILESGTMEEPPCGIAESPPIKSCLCCRSHA</sequence>
<evidence type="ECO:0000313" key="2">
    <source>
        <dbReference type="EMBL" id="KAJ8930613.1"/>
    </source>
</evidence>
<dbReference type="EMBL" id="JANEYF010004595">
    <property type="protein sequence ID" value="KAJ8930613.1"/>
    <property type="molecule type" value="Genomic_DNA"/>
</dbReference>
<organism evidence="2 3">
    <name type="scientific">Rhamnusium bicolor</name>
    <dbReference type="NCBI Taxonomy" id="1586634"/>
    <lineage>
        <taxon>Eukaryota</taxon>
        <taxon>Metazoa</taxon>
        <taxon>Ecdysozoa</taxon>
        <taxon>Arthropoda</taxon>
        <taxon>Hexapoda</taxon>
        <taxon>Insecta</taxon>
        <taxon>Pterygota</taxon>
        <taxon>Neoptera</taxon>
        <taxon>Endopterygota</taxon>
        <taxon>Coleoptera</taxon>
        <taxon>Polyphaga</taxon>
        <taxon>Cucujiformia</taxon>
        <taxon>Chrysomeloidea</taxon>
        <taxon>Cerambycidae</taxon>
        <taxon>Lepturinae</taxon>
        <taxon>Rhagiini</taxon>
        <taxon>Rhamnusium</taxon>
    </lineage>
</organism>
<protein>
    <recommendedName>
        <fullName evidence="1">Tubulin--tyrosine ligase-like protein 12 SET-like domain-containing protein</fullName>
    </recommendedName>
</protein>
<dbReference type="PANTHER" id="PTHR46088">
    <property type="entry name" value="TUBULIN--TYROSINE LIGASE-LIKE PROTEIN 12"/>
    <property type="match status" value="1"/>
</dbReference>
<dbReference type="Pfam" id="PF25556">
    <property type="entry name" value="SET_TTL"/>
    <property type="match status" value="1"/>
</dbReference>
<dbReference type="GO" id="GO:0005737">
    <property type="term" value="C:cytoplasm"/>
    <property type="evidence" value="ECO:0007669"/>
    <property type="project" value="TreeGrafter"/>
</dbReference>
<feature type="domain" description="Tubulin--tyrosine ligase-like protein 12 SET-like" evidence="1">
    <location>
        <begin position="1"/>
        <end position="69"/>
    </location>
</feature>
<evidence type="ECO:0000313" key="3">
    <source>
        <dbReference type="Proteomes" id="UP001162156"/>
    </source>
</evidence>
<dbReference type="InterPro" id="IPR057954">
    <property type="entry name" value="SET_TTL12"/>
</dbReference>
<name>A0AAV8WVN4_9CUCU</name>
<proteinExistence type="predicted"/>
<dbReference type="InterPro" id="IPR004344">
    <property type="entry name" value="TTL/TTLL_fam"/>
</dbReference>
<dbReference type="InterPro" id="IPR027749">
    <property type="entry name" value="TTLL12"/>
</dbReference>
<dbReference type="PANTHER" id="PTHR46088:SF1">
    <property type="entry name" value="TUBULIN--TYROSINE LIGASE-LIKE PROTEIN 12"/>
    <property type="match status" value="1"/>
</dbReference>
<gene>
    <name evidence="2" type="ORF">NQ314_016526</name>
</gene>
<accession>A0AAV8WVN4</accession>
<dbReference type="Gene3D" id="3.30.470.20">
    <property type="entry name" value="ATP-grasp fold, B domain"/>
    <property type="match status" value="1"/>
</dbReference>
<dbReference type="AlphaFoldDB" id="A0AAV8WVN4"/>
<keyword evidence="3" id="KW-1185">Reference proteome</keyword>
<comment type="caution">
    <text evidence="2">The sequence shown here is derived from an EMBL/GenBank/DDBJ whole genome shotgun (WGS) entry which is preliminary data.</text>
</comment>
<dbReference type="Pfam" id="PF03133">
    <property type="entry name" value="TTL"/>
    <property type="match status" value="1"/>
</dbReference>
<reference evidence="2" key="1">
    <citation type="journal article" date="2023" name="Insect Mol. Biol.">
        <title>Genome sequencing provides insights into the evolution of gene families encoding plant cell wall-degrading enzymes in longhorned beetles.</title>
        <authorList>
            <person name="Shin N.R."/>
            <person name="Okamura Y."/>
            <person name="Kirsch R."/>
            <person name="Pauchet Y."/>
        </authorList>
    </citation>
    <scope>NUCLEOTIDE SEQUENCE</scope>
    <source>
        <strain evidence="2">RBIC_L_NR</strain>
    </source>
</reference>